<proteinExistence type="predicted"/>
<reference evidence="3 4" key="1">
    <citation type="journal article" date="2014" name="BMC Genomics">
        <title>Comparative genome sequencing reveals chemotype-specific gene clusters in the toxigenic black mold Stachybotrys.</title>
        <authorList>
            <person name="Semeiks J."/>
            <person name="Borek D."/>
            <person name="Otwinowski Z."/>
            <person name="Grishin N.V."/>
        </authorList>
    </citation>
    <scope>NUCLEOTIDE SEQUENCE [LARGE SCALE GENOMIC DNA]</scope>
    <source>
        <strain evidence="4">CBS 109288 / IBT 7711</strain>
    </source>
</reference>
<feature type="compositionally biased region" description="Low complexity" evidence="1">
    <location>
        <begin position="1050"/>
        <end position="1064"/>
    </location>
</feature>
<feature type="compositionally biased region" description="Polar residues" evidence="1">
    <location>
        <begin position="836"/>
        <end position="852"/>
    </location>
</feature>
<feature type="compositionally biased region" description="Polar residues" evidence="1">
    <location>
        <begin position="1172"/>
        <end position="1185"/>
    </location>
</feature>
<feature type="compositionally biased region" description="Polar residues" evidence="1">
    <location>
        <begin position="671"/>
        <end position="684"/>
    </location>
</feature>
<gene>
    <name evidence="3" type="ORF">S7711_08612</name>
</gene>
<keyword evidence="2" id="KW-0472">Membrane</keyword>
<feature type="compositionally biased region" description="Low complexity" evidence="1">
    <location>
        <begin position="1213"/>
        <end position="1224"/>
    </location>
</feature>
<dbReference type="OrthoDB" id="10373276at2759"/>
<dbReference type="HOGENOM" id="CLU_259603_0_0_1"/>
<keyword evidence="2" id="KW-1133">Transmembrane helix</keyword>
<feature type="compositionally biased region" description="Polar residues" evidence="1">
    <location>
        <begin position="872"/>
        <end position="894"/>
    </location>
</feature>
<feature type="compositionally biased region" description="Basic and acidic residues" evidence="1">
    <location>
        <begin position="420"/>
        <end position="440"/>
    </location>
</feature>
<feature type="compositionally biased region" description="Acidic residues" evidence="1">
    <location>
        <begin position="341"/>
        <end position="353"/>
    </location>
</feature>
<feature type="compositionally biased region" description="Basic and acidic residues" evidence="1">
    <location>
        <begin position="950"/>
        <end position="972"/>
    </location>
</feature>
<feature type="compositionally biased region" description="Basic and acidic residues" evidence="1">
    <location>
        <begin position="1157"/>
        <end position="1170"/>
    </location>
</feature>
<evidence type="ECO:0000256" key="1">
    <source>
        <dbReference type="SAM" id="MobiDB-lite"/>
    </source>
</evidence>
<sequence length="1323" mass="144966">MYYLSSSKYLEYYLNGLNDLNQVLLTLILYLLERYDPIQIFVAIIFCLILTTVFCITFETAIRAVARLVALATITPFRIISQVLRNIFASIGTNILYLIVRGIADKHAPNGAKAVLFDFGLNNGNRYILRMEPRMPGISEDDASNTAASCEFLQVSDGLLDNCYVAMSPSENTSNASSPGNFGWLPHFARNISWHSQPQSSSHGLWKEYKDVARRYINDIFNKNYSGSSTNTERKPNVQFEEQVAVVPPSTELQTSDDGADTQSREDEGPPRPKSRLGIYPSVETNDKAQRRNTKSSSKERRTFRSLLDEINQMSTADAQLDTDQVIENVLSSAFSRTDADNDASYDDDEDNLSDSSDTTIRPYDHIQSHAKSSYEDDLAPTQEAENSDEEDVDTEQGNMKPANDGARGDGGIYNIQEHLNADRIDSDPERAPDQPHEEDINTELDDNMISAGPPAGFETRIASQLSKRLVKKDDMELAHEPKPSDEEKGHMGKRNKKVESWKEQAIKNLQEYTEDFDEDSSEPDPTKESSNQEDSRTKHSDTPANGLQPWNNQARRNLDNYTEIDYDDYSEIGFEKQTDAEYYAEVEAQSSKTHESHEDVDSKVSDTTVEEVQSEPVPTAALDDIQSHINRDDGDDEDDENHDVLSGNLIDDEDGPRAHPEYTTPMVILQEQTTATADVQSIQEESDEDASSEDSPVTVRARSPSPETQDDEDTSGEDSPVTARARSPIPEVQDGVDVISEDAQLSSETGDGTPEESRESDVSEEISTQAIENSQKPLPGESPKDIVTGNSDEIDRPDRALGGIIPNDTQPPSSEVPAAQIKGQDTVESAKKFAQQDSQAATESSPKSRTGGSPIVKSPRSKVAKEAKAPVQNSPPARSTSTAAQVSPGNQGVTKHLIPRKKVASGSKSQSKPSTDQTQGSSHGTGADIAPPSRTSRSQEVVPTQARAQPRDKPQEKLPHPVGSKEDDNKNKQKPASWSPFGDVKAVTRPSFFARSSRPSAATRNAAVVKDDTMTSVLSPDPQPSKIPRLKVEKPVLSTKQEPKEDSKQSSSSSQLVQTSNESFDGGNDATTSEDVPIPEVNFDDRFCVMVKEMSRDWSPEPSPPPEDQESLPSAVSPTDEPSVPELPELAPTADRPLSQPSDSSNDSFHDSGVVTKEDHHDSAQKDTPDSGPQPSSSAPTASKLSDKEMTTQEEPESVGEQPQSVPEPTPDQDSQPTSPQPQAWEASGKRPWYQPQPPGNSTWSDSGSSGSSETGASDPRPSTESTDDLINLGDSTDEDAVTEEPYEVRVQSLVEDEVEERDDPSLTGRGRGRAYRMDGNI</sequence>
<accession>A0A084AX00</accession>
<dbReference type="Proteomes" id="UP000028045">
    <property type="component" value="Unassembled WGS sequence"/>
</dbReference>
<organism evidence="3 4">
    <name type="scientific">Stachybotrys chartarum (strain CBS 109288 / IBT 7711)</name>
    <name type="common">Toxic black mold</name>
    <name type="synonym">Stilbospora chartarum</name>
    <dbReference type="NCBI Taxonomy" id="1280523"/>
    <lineage>
        <taxon>Eukaryota</taxon>
        <taxon>Fungi</taxon>
        <taxon>Dikarya</taxon>
        <taxon>Ascomycota</taxon>
        <taxon>Pezizomycotina</taxon>
        <taxon>Sordariomycetes</taxon>
        <taxon>Hypocreomycetidae</taxon>
        <taxon>Hypocreales</taxon>
        <taxon>Stachybotryaceae</taxon>
        <taxon>Stachybotrys</taxon>
    </lineage>
</organism>
<dbReference type="EMBL" id="KL648512">
    <property type="protein sequence ID" value="KEY69829.1"/>
    <property type="molecule type" value="Genomic_DNA"/>
</dbReference>
<feature type="region of interest" description="Disordered" evidence="1">
    <location>
        <begin position="339"/>
        <end position="560"/>
    </location>
</feature>
<feature type="transmembrane region" description="Helical" evidence="2">
    <location>
        <begin position="83"/>
        <end position="100"/>
    </location>
</feature>
<feature type="compositionally biased region" description="Low complexity" evidence="1">
    <location>
        <begin position="1241"/>
        <end position="1259"/>
    </location>
</feature>
<feature type="transmembrane region" description="Helical" evidence="2">
    <location>
        <begin position="38"/>
        <end position="62"/>
    </location>
</feature>
<feature type="compositionally biased region" description="Acidic residues" evidence="1">
    <location>
        <begin position="386"/>
        <end position="395"/>
    </location>
</feature>
<feature type="compositionally biased region" description="Polar residues" evidence="1">
    <location>
        <begin position="543"/>
        <end position="556"/>
    </location>
</feature>
<evidence type="ECO:0000256" key="2">
    <source>
        <dbReference type="SAM" id="Phobius"/>
    </source>
</evidence>
<feature type="compositionally biased region" description="Acidic residues" evidence="1">
    <location>
        <begin position="1277"/>
        <end position="1287"/>
    </location>
</feature>
<feature type="compositionally biased region" description="Basic and acidic residues" evidence="1">
    <location>
        <begin position="472"/>
        <end position="491"/>
    </location>
</feature>
<feature type="compositionally biased region" description="Polar residues" evidence="1">
    <location>
        <begin position="766"/>
        <end position="777"/>
    </location>
</feature>
<feature type="compositionally biased region" description="Low complexity" evidence="1">
    <location>
        <begin position="989"/>
        <end position="1008"/>
    </location>
</feature>
<keyword evidence="2" id="KW-0812">Transmembrane</keyword>
<feature type="region of interest" description="Disordered" evidence="1">
    <location>
        <begin position="1095"/>
        <end position="1323"/>
    </location>
</feature>
<feature type="region of interest" description="Disordered" evidence="1">
    <location>
        <begin position="245"/>
        <end position="303"/>
    </location>
</feature>
<name>A0A084AX00_STACB</name>
<protein>
    <submittedName>
        <fullName evidence="3">Uncharacterized protein</fullName>
    </submittedName>
</protein>
<feature type="compositionally biased region" description="Basic and acidic residues" evidence="1">
    <location>
        <begin position="593"/>
        <end position="605"/>
    </location>
</feature>
<feature type="region of interest" description="Disordered" evidence="1">
    <location>
        <begin position="581"/>
        <end position="1083"/>
    </location>
</feature>
<feature type="compositionally biased region" description="Acidic residues" evidence="1">
    <location>
        <begin position="513"/>
        <end position="523"/>
    </location>
</feature>
<feature type="compositionally biased region" description="Polar residues" evidence="1">
    <location>
        <begin position="934"/>
        <end position="943"/>
    </location>
</feature>
<keyword evidence="4" id="KW-1185">Reference proteome</keyword>
<evidence type="ECO:0000313" key="3">
    <source>
        <dbReference type="EMBL" id="KEY69829.1"/>
    </source>
</evidence>
<feature type="compositionally biased region" description="Polar residues" evidence="1">
    <location>
        <begin position="907"/>
        <end position="925"/>
    </location>
</feature>
<evidence type="ECO:0000313" key="4">
    <source>
        <dbReference type="Proteomes" id="UP000028045"/>
    </source>
</evidence>